<dbReference type="Gene3D" id="3.55.50.30">
    <property type="match status" value="1"/>
</dbReference>
<dbReference type="GO" id="GO:0038023">
    <property type="term" value="F:signaling receptor activity"/>
    <property type="evidence" value="ECO:0007669"/>
    <property type="project" value="InterPro"/>
</dbReference>
<keyword evidence="4 14" id="KW-1134">Transmembrane beta strand</keyword>
<dbReference type="Gene3D" id="2.170.130.10">
    <property type="entry name" value="TonB-dependent receptor, plug domain"/>
    <property type="match status" value="1"/>
</dbReference>
<dbReference type="InterPro" id="IPR011662">
    <property type="entry name" value="Secretin/TonB_short_N"/>
</dbReference>
<evidence type="ECO:0000313" key="18">
    <source>
        <dbReference type="EMBL" id="MBB2196651.1"/>
    </source>
</evidence>
<evidence type="ECO:0000256" key="1">
    <source>
        <dbReference type="ARBA" id="ARBA00004571"/>
    </source>
</evidence>
<comment type="similarity">
    <text evidence="2 14 15">Belongs to the TonB-dependent receptor family.</text>
</comment>
<accession>A0A7W4JXQ8</accession>
<keyword evidence="7" id="KW-0732">Signal</keyword>
<dbReference type="InterPro" id="IPR037066">
    <property type="entry name" value="Plug_dom_sf"/>
</dbReference>
<dbReference type="PANTHER" id="PTHR32552:SF68">
    <property type="entry name" value="FERRICHROME OUTER MEMBRANE TRANSPORTER_PHAGE RECEPTOR"/>
    <property type="match status" value="1"/>
</dbReference>
<dbReference type="NCBIfam" id="TIGR01783">
    <property type="entry name" value="TonB-siderophor"/>
    <property type="match status" value="1"/>
</dbReference>
<dbReference type="SUPFAM" id="SSF56935">
    <property type="entry name" value="Porins"/>
    <property type="match status" value="1"/>
</dbReference>
<dbReference type="EMBL" id="JABEQP010000002">
    <property type="protein sequence ID" value="MBB2196651.1"/>
    <property type="molecule type" value="Genomic_DNA"/>
</dbReference>
<dbReference type="PROSITE" id="PS52016">
    <property type="entry name" value="TONB_DEPENDENT_REC_3"/>
    <property type="match status" value="1"/>
</dbReference>
<dbReference type="SMART" id="SM00965">
    <property type="entry name" value="STN"/>
    <property type="match status" value="1"/>
</dbReference>
<dbReference type="Pfam" id="PF00593">
    <property type="entry name" value="TonB_dep_Rec_b-barrel"/>
    <property type="match status" value="1"/>
</dbReference>
<dbReference type="InterPro" id="IPR010105">
    <property type="entry name" value="TonB_sidphr_rcpt"/>
</dbReference>
<proteinExistence type="inferred from homology"/>
<evidence type="ECO:0000256" key="2">
    <source>
        <dbReference type="ARBA" id="ARBA00009810"/>
    </source>
</evidence>
<dbReference type="GO" id="GO:0015344">
    <property type="term" value="F:siderophore uptake transmembrane transporter activity"/>
    <property type="evidence" value="ECO:0007669"/>
    <property type="project" value="TreeGrafter"/>
</dbReference>
<keyword evidence="13 14" id="KW-0998">Cell outer membrane</keyword>
<comment type="caution">
    <text evidence="18">The sequence shown here is derived from an EMBL/GenBank/DDBJ whole genome shotgun (WGS) entry which is preliminary data.</text>
</comment>
<dbReference type="InterPro" id="IPR036942">
    <property type="entry name" value="Beta-barrel_TonB_sf"/>
</dbReference>
<evidence type="ECO:0000256" key="14">
    <source>
        <dbReference type="PROSITE-ProRule" id="PRU01360"/>
    </source>
</evidence>
<keyword evidence="12 18" id="KW-0675">Receptor</keyword>
<evidence type="ECO:0000256" key="8">
    <source>
        <dbReference type="ARBA" id="ARBA00023004"/>
    </source>
</evidence>
<keyword evidence="10 15" id="KW-0798">TonB box</keyword>
<sequence length="869" mass="95630">MQVDETSNGRGIYRTQARKFTVRLLLTTALCGASGFTSVVANAQDIRGSVASRSGAVSEARRFSFAIPAQSVDGALAAFSRVTHFQTVAAGELTRNVHSPGVSGIMTSDVALDRLLTGTGLAPRISGNTVILSKASANITLGPVRVGGTIAHQDPQGPGIGYVAQNTMAGTKTDTPITEIPNSIYVVTKQLMQDQQPQSVQEALRYIPGVYAESEGTYGNGASYNNASGIVQRGFDTRQFIDGIMTNSLGSGEPSFLERIDVINGPASVMYGQTTPGGMLATTLKKPTDTPLHQATLGFGNWGRYQATLDLSDKITKSGTVRYRIAAIGDTQGTQTNYIKYHRVGILPSIKWDIDQDTSLTVLGSYLYTPGDGTGAQYPAVGTLFPGVFGQISRKNFLLTRSWNKREEKDASIEYILNHAFNKNIKFSQVFRWEKTDGNINDSYFSRSVSATEIAVQPWEMQQHGTTVGLDTRLYGTINTGQLTHTWVVGTDFRDFDFNTSRMFDRGTYSSYGNPIVNIYNPAATYSGYASCFSWTGSGCKNIGSDAYYSYFQEGVYFQDQIKWKGLSVIVGGREDWVNYHGRYNIYSNQNVGNNKALISSNKNASIPQQKFTWRAGIIYNSKVGISPYFSYSTSFLPQTSVDYLGKPFSPLTGKQLEVGVKYKVPNKDILLTATMFRVDENHYLINDLVHTGYSTDGGRVRSQGFEVSANANITKDLKLVASYSYTDIRFVKSNVYDTKYDPRTDSYYGGNVGEEGKSVPHVPRNIFSLFSDYTIPSSILKGVGVNWGIRYVGFTFADNVESYKTKPYALFDIGTHYDLGQASPIFQGLRAQFSVSNLTNKYYITACSDSLCYLGQGRRLYGNLTYNW</sequence>
<organism evidence="18 19">
    <name type="scientific">Gluconacetobacter dulcium</name>
    <dbReference type="NCBI Taxonomy" id="2729096"/>
    <lineage>
        <taxon>Bacteria</taxon>
        <taxon>Pseudomonadati</taxon>
        <taxon>Pseudomonadota</taxon>
        <taxon>Alphaproteobacteria</taxon>
        <taxon>Acetobacterales</taxon>
        <taxon>Acetobacteraceae</taxon>
        <taxon>Gluconacetobacter</taxon>
    </lineage>
</organism>
<dbReference type="GO" id="GO:0015891">
    <property type="term" value="P:siderophore transport"/>
    <property type="evidence" value="ECO:0007669"/>
    <property type="project" value="InterPro"/>
</dbReference>
<comment type="subcellular location">
    <subcellularLocation>
        <location evidence="1 14">Cell outer membrane</location>
        <topology evidence="1 14">Multi-pass membrane protein</topology>
    </subcellularLocation>
</comment>
<evidence type="ECO:0000259" key="17">
    <source>
        <dbReference type="SMART" id="SM00965"/>
    </source>
</evidence>
<name>A0A7W4JXQ8_9PROT</name>
<evidence type="ECO:0000256" key="4">
    <source>
        <dbReference type="ARBA" id="ARBA00022452"/>
    </source>
</evidence>
<evidence type="ECO:0000256" key="7">
    <source>
        <dbReference type="ARBA" id="ARBA00022729"/>
    </source>
</evidence>
<dbReference type="InterPro" id="IPR012910">
    <property type="entry name" value="Plug_dom"/>
</dbReference>
<feature type="transmembrane region" description="Helical" evidence="16">
    <location>
        <begin position="20"/>
        <end position="41"/>
    </location>
</feature>
<evidence type="ECO:0000256" key="9">
    <source>
        <dbReference type="ARBA" id="ARBA00023065"/>
    </source>
</evidence>
<evidence type="ECO:0000256" key="15">
    <source>
        <dbReference type="RuleBase" id="RU003357"/>
    </source>
</evidence>
<dbReference type="Pfam" id="PF07660">
    <property type="entry name" value="STN"/>
    <property type="match status" value="1"/>
</dbReference>
<dbReference type="InterPro" id="IPR039426">
    <property type="entry name" value="TonB-dep_rcpt-like"/>
</dbReference>
<dbReference type="InterPro" id="IPR000531">
    <property type="entry name" value="Beta-barrel_TonB"/>
</dbReference>
<evidence type="ECO:0000256" key="10">
    <source>
        <dbReference type="ARBA" id="ARBA00023077"/>
    </source>
</evidence>
<evidence type="ECO:0000256" key="11">
    <source>
        <dbReference type="ARBA" id="ARBA00023136"/>
    </source>
</evidence>
<evidence type="ECO:0000256" key="12">
    <source>
        <dbReference type="ARBA" id="ARBA00023170"/>
    </source>
</evidence>
<dbReference type="Pfam" id="PF07715">
    <property type="entry name" value="Plug"/>
    <property type="match status" value="1"/>
</dbReference>
<dbReference type="GO" id="GO:0009279">
    <property type="term" value="C:cell outer membrane"/>
    <property type="evidence" value="ECO:0007669"/>
    <property type="project" value="UniProtKB-SubCell"/>
</dbReference>
<feature type="domain" description="Secretin/TonB short N-terminal" evidence="17">
    <location>
        <begin position="86"/>
        <end position="135"/>
    </location>
</feature>
<keyword evidence="8" id="KW-0408">Iron</keyword>
<evidence type="ECO:0000256" key="3">
    <source>
        <dbReference type="ARBA" id="ARBA00022448"/>
    </source>
</evidence>
<dbReference type="AlphaFoldDB" id="A0A7W4JXQ8"/>
<protein>
    <submittedName>
        <fullName evidence="18">TonB-dependent siderophore receptor</fullName>
    </submittedName>
</protein>
<evidence type="ECO:0000256" key="6">
    <source>
        <dbReference type="ARBA" id="ARBA00022692"/>
    </source>
</evidence>
<evidence type="ECO:0000256" key="16">
    <source>
        <dbReference type="SAM" id="Phobius"/>
    </source>
</evidence>
<gene>
    <name evidence="18" type="ORF">HLH44_04080</name>
</gene>
<evidence type="ECO:0000256" key="5">
    <source>
        <dbReference type="ARBA" id="ARBA00022496"/>
    </source>
</evidence>
<evidence type="ECO:0000256" key="13">
    <source>
        <dbReference type="ARBA" id="ARBA00023237"/>
    </source>
</evidence>
<keyword evidence="9" id="KW-0406">Ion transport</keyword>
<keyword evidence="6 14" id="KW-0812">Transmembrane</keyword>
<keyword evidence="16" id="KW-1133">Transmembrane helix</keyword>
<keyword evidence="11 14" id="KW-0472">Membrane</keyword>
<dbReference type="Proteomes" id="UP000530320">
    <property type="component" value="Unassembled WGS sequence"/>
</dbReference>
<dbReference type="Gene3D" id="2.40.170.20">
    <property type="entry name" value="TonB-dependent receptor, beta-barrel domain"/>
    <property type="match status" value="1"/>
</dbReference>
<keyword evidence="5" id="KW-0410">Iron transport</keyword>
<reference evidence="18 19" key="1">
    <citation type="submission" date="2020-04" db="EMBL/GenBank/DDBJ databases">
        <title>Description of novel Gluconacetobacter.</title>
        <authorList>
            <person name="Sombolestani A."/>
        </authorList>
    </citation>
    <scope>NUCLEOTIDE SEQUENCE [LARGE SCALE GENOMIC DNA]</scope>
    <source>
        <strain evidence="18 19">LMG 22058</strain>
    </source>
</reference>
<dbReference type="PANTHER" id="PTHR32552">
    <property type="entry name" value="FERRICHROME IRON RECEPTOR-RELATED"/>
    <property type="match status" value="1"/>
</dbReference>
<evidence type="ECO:0000313" key="19">
    <source>
        <dbReference type="Proteomes" id="UP000530320"/>
    </source>
</evidence>
<dbReference type="CDD" id="cd01347">
    <property type="entry name" value="ligand_gated_channel"/>
    <property type="match status" value="1"/>
</dbReference>
<keyword evidence="3 14" id="KW-0813">Transport</keyword>